<evidence type="ECO:0000313" key="2">
    <source>
        <dbReference type="Proteomes" id="UP000230423"/>
    </source>
</evidence>
<reference evidence="1 2" key="1">
    <citation type="submission" date="2015-09" db="EMBL/GenBank/DDBJ databases">
        <title>Draft genome of the parasitic nematode Teladorsagia circumcincta isolate WARC Sus (inbred).</title>
        <authorList>
            <person name="Mitreva M."/>
        </authorList>
    </citation>
    <scope>NUCLEOTIDE SEQUENCE [LARGE SCALE GENOMIC DNA]</scope>
    <source>
        <strain evidence="1 2">S</strain>
    </source>
</reference>
<dbReference type="AlphaFoldDB" id="A0A2G9UII0"/>
<sequence length="32" mass="3666">MSSKLGSLILAFREAEKVRKGIKCGRMVRLRM</sequence>
<keyword evidence="2" id="KW-1185">Reference proteome</keyword>
<proteinExistence type="predicted"/>
<evidence type="ECO:0000313" key="1">
    <source>
        <dbReference type="EMBL" id="PIO69300.1"/>
    </source>
</evidence>
<dbReference type="Proteomes" id="UP000230423">
    <property type="component" value="Unassembled WGS sequence"/>
</dbReference>
<protein>
    <submittedName>
        <fullName evidence="1">Uncharacterized protein</fullName>
    </submittedName>
</protein>
<gene>
    <name evidence="1" type="ORF">TELCIR_08878</name>
</gene>
<name>A0A2G9UII0_TELCI</name>
<accession>A0A2G9UII0</accession>
<dbReference type="EMBL" id="KZ346711">
    <property type="protein sequence ID" value="PIO69300.1"/>
    <property type="molecule type" value="Genomic_DNA"/>
</dbReference>
<organism evidence="1 2">
    <name type="scientific">Teladorsagia circumcincta</name>
    <name type="common">Brown stomach worm</name>
    <name type="synonym">Ostertagia circumcincta</name>
    <dbReference type="NCBI Taxonomy" id="45464"/>
    <lineage>
        <taxon>Eukaryota</taxon>
        <taxon>Metazoa</taxon>
        <taxon>Ecdysozoa</taxon>
        <taxon>Nematoda</taxon>
        <taxon>Chromadorea</taxon>
        <taxon>Rhabditida</taxon>
        <taxon>Rhabditina</taxon>
        <taxon>Rhabditomorpha</taxon>
        <taxon>Strongyloidea</taxon>
        <taxon>Trichostrongylidae</taxon>
        <taxon>Teladorsagia</taxon>
    </lineage>
</organism>